<accession>A0AAV1QXL8</accession>
<dbReference type="EMBL" id="CAWUPB010000850">
    <property type="protein sequence ID" value="CAK7325379.1"/>
    <property type="molecule type" value="Genomic_DNA"/>
</dbReference>
<sequence length="50" mass="5634">MVGHANLDIRGTQERGAPQIPCVPGLHSNHLRDLSESLRQMSWQSVRKRA</sequence>
<feature type="region of interest" description="Disordered" evidence="1">
    <location>
        <begin position="1"/>
        <end position="24"/>
    </location>
</feature>
<evidence type="ECO:0000313" key="3">
    <source>
        <dbReference type="Proteomes" id="UP001314170"/>
    </source>
</evidence>
<gene>
    <name evidence="2" type="ORF">DCAF_LOCUS3054</name>
</gene>
<comment type="caution">
    <text evidence="2">The sequence shown here is derived from an EMBL/GenBank/DDBJ whole genome shotgun (WGS) entry which is preliminary data.</text>
</comment>
<proteinExistence type="predicted"/>
<dbReference type="AlphaFoldDB" id="A0AAV1QXL8"/>
<dbReference type="Proteomes" id="UP001314170">
    <property type="component" value="Unassembled WGS sequence"/>
</dbReference>
<organism evidence="2 3">
    <name type="scientific">Dovyalis caffra</name>
    <dbReference type="NCBI Taxonomy" id="77055"/>
    <lineage>
        <taxon>Eukaryota</taxon>
        <taxon>Viridiplantae</taxon>
        <taxon>Streptophyta</taxon>
        <taxon>Embryophyta</taxon>
        <taxon>Tracheophyta</taxon>
        <taxon>Spermatophyta</taxon>
        <taxon>Magnoliopsida</taxon>
        <taxon>eudicotyledons</taxon>
        <taxon>Gunneridae</taxon>
        <taxon>Pentapetalae</taxon>
        <taxon>rosids</taxon>
        <taxon>fabids</taxon>
        <taxon>Malpighiales</taxon>
        <taxon>Salicaceae</taxon>
        <taxon>Flacourtieae</taxon>
        <taxon>Dovyalis</taxon>
    </lineage>
</organism>
<reference evidence="2 3" key="1">
    <citation type="submission" date="2024-01" db="EMBL/GenBank/DDBJ databases">
        <authorList>
            <person name="Waweru B."/>
        </authorList>
    </citation>
    <scope>NUCLEOTIDE SEQUENCE [LARGE SCALE GENOMIC DNA]</scope>
</reference>
<evidence type="ECO:0000313" key="2">
    <source>
        <dbReference type="EMBL" id="CAK7325379.1"/>
    </source>
</evidence>
<protein>
    <submittedName>
        <fullName evidence="2">Uncharacterized protein</fullName>
    </submittedName>
</protein>
<keyword evidence="3" id="KW-1185">Reference proteome</keyword>
<name>A0AAV1QXL8_9ROSI</name>
<evidence type="ECO:0000256" key="1">
    <source>
        <dbReference type="SAM" id="MobiDB-lite"/>
    </source>
</evidence>